<organism evidence="3 4">
    <name type="scientific">Fusobacterium necrogenes</name>
    <dbReference type="NCBI Taxonomy" id="858"/>
    <lineage>
        <taxon>Bacteria</taxon>
        <taxon>Fusobacteriati</taxon>
        <taxon>Fusobacteriota</taxon>
        <taxon>Fusobacteriia</taxon>
        <taxon>Fusobacteriales</taxon>
        <taxon>Fusobacteriaceae</taxon>
        <taxon>Fusobacterium</taxon>
    </lineage>
</organism>
<dbReference type="SUPFAM" id="SSF53328">
    <property type="entry name" value="Formyltransferase"/>
    <property type="match status" value="1"/>
</dbReference>
<dbReference type="Gene3D" id="3.40.50.12230">
    <property type="match status" value="1"/>
</dbReference>
<dbReference type="EMBL" id="UGGU01000003">
    <property type="protein sequence ID" value="STO32261.1"/>
    <property type="molecule type" value="Genomic_DNA"/>
</dbReference>
<dbReference type="InterPro" id="IPR005793">
    <property type="entry name" value="Formyl_trans_C"/>
</dbReference>
<dbReference type="PANTHER" id="PTHR11138:SF5">
    <property type="entry name" value="METHIONYL-TRNA FORMYLTRANSFERASE, MITOCHONDRIAL"/>
    <property type="match status" value="1"/>
</dbReference>
<sequence length="276" mass="31739">MKFGFITCVQLGKSCIEKILEMGGRLDLLVTLKDEKAKDKSGRIYLDDIATKNNIPLLKINNVNDIEVIEILKKYEIDWLFIIGWSQIAKIDLLNTPKKGCIGMHPTLLPEGRGRASIPWAILKKLDKTGVTMFKLNQGVDTGEILGQVEIPLTEEITATELYREVNKSHIKLIEKYWEDIINDRLELKEQQEEDATYWEGRKPEDGEIKNKMTVEEAETLVRAVTHPYPGAFYKKDNQKIIIWKAKKVEKYEENSIELLNGYLLPIEYTVETIGE</sequence>
<evidence type="ECO:0000313" key="3">
    <source>
        <dbReference type="EMBL" id="STO32261.1"/>
    </source>
</evidence>
<dbReference type="Pfam" id="PF00551">
    <property type="entry name" value="Formyl_trans_N"/>
    <property type="match status" value="1"/>
</dbReference>
<dbReference type="InterPro" id="IPR011034">
    <property type="entry name" value="Formyl_transferase-like_C_sf"/>
</dbReference>
<dbReference type="InterPro" id="IPR036477">
    <property type="entry name" value="Formyl_transf_N_sf"/>
</dbReference>
<evidence type="ECO:0000259" key="2">
    <source>
        <dbReference type="Pfam" id="PF02911"/>
    </source>
</evidence>
<keyword evidence="4" id="KW-1185">Reference proteome</keyword>
<dbReference type="AlphaFoldDB" id="A0A377H0E1"/>
<reference evidence="3 4" key="1">
    <citation type="submission" date="2018-06" db="EMBL/GenBank/DDBJ databases">
        <authorList>
            <consortium name="Pathogen Informatics"/>
            <person name="Doyle S."/>
        </authorList>
    </citation>
    <scope>NUCLEOTIDE SEQUENCE [LARGE SCALE GENOMIC DNA]</scope>
    <source>
        <strain evidence="3 4">NCTC10723</strain>
    </source>
</reference>
<accession>A0A377H0E1</accession>
<evidence type="ECO:0000259" key="1">
    <source>
        <dbReference type="Pfam" id="PF00551"/>
    </source>
</evidence>
<dbReference type="OrthoDB" id="9802815at2"/>
<gene>
    <name evidence="3" type="primary">arnA</name>
    <name evidence="3" type="ORF">NCTC10723_01754</name>
</gene>
<feature type="domain" description="Formyl transferase N-terminal" evidence="1">
    <location>
        <begin position="50"/>
        <end position="171"/>
    </location>
</feature>
<dbReference type="PANTHER" id="PTHR11138">
    <property type="entry name" value="METHIONYL-TRNA FORMYLTRANSFERASE"/>
    <property type="match status" value="1"/>
</dbReference>
<dbReference type="GO" id="GO:0004479">
    <property type="term" value="F:methionyl-tRNA formyltransferase activity"/>
    <property type="evidence" value="ECO:0007669"/>
    <property type="project" value="TreeGrafter"/>
</dbReference>
<dbReference type="Proteomes" id="UP000255328">
    <property type="component" value="Unassembled WGS sequence"/>
</dbReference>
<dbReference type="InterPro" id="IPR002376">
    <property type="entry name" value="Formyl_transf_N"/>
</dbReference>
<dbReference type="SUPFAM" id="SSF50486">
    <property type="entry name" value="FMT C-terminal domain-like"/>
    <property type="match status" value="1"/>
</dbReference>
<proteinExistence type="predicted"/>
<evidence type="ECO:0000313" key="4">
    <source>
        <dbReference type="Proteomes" id="UP000255328"/>
    </source>
</evidence>
<dbReference type="GO" id="GO:0005829">
    <property type="term" value="C:cytosol"/>
    <property type="evidence" value="ECO:0007669"/>
    <property type="project" value="TreeGrafter"/>
</dbReference>
<dbReference type="Pfam" id="PF02911">
    <property type="entry name" value="Formyl_trans_C"/>
    <property type="match status" value="1"/>
</dbReference>
<name>A0A377H0E1_9FUSO</name>
<feature type="domain" description="Formyl transferase C-terminal" evidence="2">
    <location>
        <begin position="203"/>
        <end position="255"/>
    </location>
</feature>
<protein>
    <submittedName>
        <fullName evidence="3">Polymyxin resistance protein PmrI</fullName>
    </submittedName>
</protein>
<dbReference type="RefSeq" id="WP_115271222.1">
    <property type="nucleotide sequence ID" value="NZ_UGGU01000003.1"/>
</dbReference>